<evidence type="ECO:0000313" key="3">
    <source>
        <dbReference type="EMBL" id="OAE20610.1"/>
    </source>
</evidence>
<keyword evidence="4" id="KW-1185">Reference proteome</keyword>
<organism evidence="3 4">
    <name type="scientific">Marchantia polymorpha subsp. ruderalis</name>
    <dbReference type="NCBI Taxonomy" id="1480154"/>
    <lineage>
        <taxon>Eukaryota</taxon>
        <taxon>Viridiplantae</taxon>
        <taxon>Streptophyta</taxon>
        <taxon>Embryophyta</taxon>
        <taxon>Marchantiophyta</taxon>
        <taxon>Marchantiopsida</taxon>
        <taxon>Marchantiidae</taxon>
        <taxon>Marchantiales</taxon>
        <taxon>Marchantiaceae</taxon>
        <taxon>Marchantia</taxon>
    </lineage>
</organism>
<dbReference type="EMBL" id="LVLJ01003592">
    <property type="protein sequence ID" value="OAE20610.1"/>
    <property type="molecule type" value="Genomic_DNA"/>
</dbReference>
<dbReference type="AlphaFoldDB" id="A0A176VIA0"/>
<accession>A0A176VIA0</accession>
<proteinExistence type="predicted"/>
<feature type="region of interest" description="Disordered" evidence="1">
    <location>
        <begin position="136"/>
        <end position="155"/>
    </location>
</feature>
<feature type="region of interest" description="Disordered" evidence="1">
    <location>
        <begin position="261"/>
        <end position="281"/>
    </location>
</feature>
<gene>
    <name evidence="3" type="ORF">AXG93_517s1250</name>
</gene>
<feature type="transmembrane region" description="Helical" evidence="2">
    <location>
        <begin position="228"/>
        <end position="248"/>
    </location>
</feature>
<evidence type="ECO:0000256" key="1">
    <source>
        <dbReference type="SAM" id="MobiDB-lite"/>
    </source>
</evidence>
<dbReference type="Proteomes" id="UP000077202">
    <property type="component" value="Unassembled WGS sequence"/>
</dbReference>
<name>A0A176VIA0_MARPO</name>
<evidence type="ECO:0000256" key="2">
    <source>
        <dbReference type="SAM" id="Phobius"/>
    </source>
</evidence>
<keyword evidence="2" id="KW-0812">Transmembrane</keyword>
<reference evidence="3" key="1">
    <citation type="submission" date="2016-03" db="EMBL/GenBank/DDBJ databases">
        <title>Mechanisms controlling the formation of the plant cell surface in tip-growing cells are functionally conserved among land plants.</title>
        <authorList>
            <person name="Honkanen S."/>
            <person name="Jones V.A."/>
            <person name="Morieri G."/>
            <person name="Champion C."/>
            <person name="Hetherington A.J."/>
            <person name="Kelly S."/>
            <person name="Saint-Marcoux D."/>
            <person name="Proust H."/>
            <person name="Prescott H."/>
            <person name="Dolan L."/>
        </authorList>
    </citation>
    <scope>NUCLEOTIDE SEQUENCE [LARGE SCALE GENOMIC DNA]</scope>
    <source>
        <tissue evidence="3">Whole gametophyte</tissue>
    </source>
</reference>
<protein>
    <submittedName>
        <fullName evidence="3">Uncharacterized protein</fullName>
    </submittedName>
</protein>
<keyword evidence="2" id="KW-1133">Transmembrane helix</keyword>
<comment type="caution">
    <text evidence="3">The sequence shown here is derived from an EMBL/GenBank/DDBJ whole genome shotgun (WGS) entry which is preliminary data.</text>
</comment>
<sequence>MRKCARYWTLVRESPPLEAVQVMGITSASIPTNRSTDFIECCSFSSSAVECTAADLSSVQLSSAQLPSKGKYRFMGRLGPIFSASGWAGLGWAWLCSDSLAIPCTFCEMEAMFHTTRRKMLNILSLGLRSFCSATSGSPAARQNSEVQRRSARLGKRTQSGDFGLSGILLACLINPPIAENTLLLHSVTSARKVKTIRFGIRCSHGLDLPFSLELDPLVQRNFRQVQLSTFAIEVPPMVVAACGLLFLSMRSSMQKRQTIGFGQAGNDSGTGISKARKNSGDLNSKTAMLMAASDARPIQEMKTGTVISRENK</sequence>
<evidence type="ECO:0000313" key="4">
    <source>
        <dbReference type="Proteomes" id="UP000077202"/>
    </source>
</evidence>
<keyword evidence="2" id="KW-0472">Membrane</keyword>
<feature type="compositionally biased region" description="Polar residues" evidence="1">
    <location>
        <begin position="136"/>
        <end position="146"/>
    </location>
</feature>